<evidence type="ECO:0000256" key="2">
    <source>
        <dbReference type="ARBA" id="ARBA00006178"/>
    </source>
</evidence>
<feature type="compositionally biased region" description="Polar residues" evidence="7">
    <location>
        <begin position="339"/>
        <end position="360"/>
    </location>
</feature>
<dbReference type="Gene3D" id="1.10.20.10">
    <property type="entry name" value="Histone, subunit A"/>
    <property type="match status" value="1"/>
</dbReference>
<name>A0AAW1WWQ0_RUBAR</name>
<feature type="compositionally biased region" description="Basic and acidic residues" evidence="7">
    <location>
        <begin position="801"/>
        <end position="825"/>
    </location>
</feature>
<dbReference type="GO" id="GO:0046982">
    <property type="term" value="F:protein heterodimerization activity"/>
    <property type="evidence" value="ECO:0007669"/>
    <property type="project" value="InterPro"/>
</dbReference>
<feature type="region of interest" description="Disordered" evidence="7">
    <location>
        <begin position="35"/>
        <end position="85"/>
    </location>
</feature>
<feature type="domain" description="RST" evidence="8">
    <location>
        <begin position="196"/>
        <end position="267"/>
    </location>
</feature>
<dbReference type="FunFam" id="1.10.20.10:FF:000015">
    <property type="entry name" value="Transcription initiation factor TFIID subunit 4B"/>
    <property type="match status" value="1"/>
</dbReference>
<feature type="region of interest" description="Disordered" evidence="7">
    <location>
        <begin position="303"/>
        <end position="368"/>
    </location>
</feature>
<evidence type="ECO:0000256" key="7">
    <source>
        <dbReference type="SAM" id="MobiDB-lite"/>
    </source>
</evidence>
<feature type="compositionally biased region" description="Basic and acidic residues" evidence="7">
    <location>
        <begin position="773"/>
        <end position="793"/>
    </location>
</feature>
<feature type="compositionally biased region" description="Low complexity" evidence="7">
    <location>
        <begin position="558"/>
        <end position="586"/>
    </location>
</feature>
<dbReference type="GO" id="GO:0016251">
    <property type="term" value="F:RNA polymerase II general transcription initiation factor activity"/>
    <property type="evidence" value="ECO:0007669"/>
    <property type="project" value="TreeGrafter"/>
</dbReference>
<feature type="compositionally biased region" description="Polar residues" evidence="7">
    <location>
        <begin position="454"/>
        <end position="496"/>
    </location>
</feature>
<keyword evidence="4" id="KW-0804">Transcription</keyword>
<comment type="caution">
    <text evidence="9">The sequence shown here is derived from an EMBL/GenBank/DDBJ whole genome shotgun (WGS) entry which is preliminary data.</text>
</comment>
<dbReference type="InterPro" id="IPR007900">
    <property type="entry name" value="TAF4_C"/>
</dbReference>
<dbReference type="PANTHER" id="PTHR15138">
    <property type="entry name" value="TRANSCRIPTION INITIATION FACTOR TFIID SUBUNIT 4"/>
    <property type="match status" value="1"/>
</dbReference>
<dbReference type="GO" id="GO:0003677">
    <property type="term" value="F:DNA binding"/>
    <property type="evidence" value="ECO:0007669"/>
    <property type="project" value="TreeGrafter"/>
</dbReference>
<keyword evidence="10" id="KW-1185">Reference proteome</keyword>
<organism evidence="9 10">
    <name type="scientific">Rubus argutus</name>
    <name type="common">Southern blackberry</name>
    <dbReference type="NCBI Taxonomy" id="59490"/>
    <lineage>
        <taxon>Eukaryota</taxon>
        <taxon>Viridiplantae</taxon>
        <taxon>Streptophyta</taxon>
        <taxon>Embryophyta</taxon>
        <taxon>Tracheophyta</taxon>
        <taxon>Spermatophyta</taxon>
        <taxon>Magnoliopsida</taxon>
        <taxon>eudicotyledons</taxon>
        <taxon>Gunneridae</taxon>
        <taxon>Pentapetalae</taxon>
        <taxon>rosids</taxon>
        <taxon>fabids</taxon>
        <taxon>Rosales</taxon>
        <taxon>Rosaceae</taxon>
        <taxon>Rosoideae</taxon>
        <taxon>Rosoideae incertae sedis</taxon>
        <taxon>Rubus</taxon>
    </lineage>
</organism>
<dbReference type="InterPro" id="IPR009072">
    <property type="entry name" value="Histone-fold"/>
</dbReference>
<dbReference type="GO" id="GO:0005669">
    <property type="term" value="C:transcription factor TFIID complex"/>
    <property type="evidence" value="ECO:0007669"/>
    <property type="project" value="InterPro"/>
</dbReference>
<keyword evidence="5" id="KW-0539">Nucleus</keyword>
<evidence type="ECO:0000313" key="10">
    <source>
        <dbReference type="Proteomes" id="UP001457282"/>
    </source>
</evidence>
<gene>
    <name evidence="9" type="ORF">M0R45_025585</name>
</gene>
<feature type="compositionally biased region" description="Polar residues" evidence="7">
    <location>
        <begin position="126"/>
        <end position="138"/>
    </location>
</feature>
<feature type="compositionally biased region" description="Polar residues" evidence="7">
    <location>
        <begin position="421"/>
        <end position="433"/>
    </location>
</feature>
<dbReference type="Pfam" id="PF12174">
    <property type="entry name" value="RST"/>
    <property type="match status" value="1"/>
</dbReference>
<sequence length="960" mass="105282">MDPSIMKKLLEDDEDETMHSGADVEAFQAALNRDIEGDVSASQPSDADSAVLSQGSNNTSSQSLPQLHTASQDESTAGQIQHDQKIAQQRELHSYEMELKQQRSISENMPQKNDATQELNHFSLPQKQPHSDLQQGQADQKPLQHPETTGMLISGKNPVSTQEQDITPKPENESQYVKLQKMSSQQAMVTEQPSTPMNRSKQVPFGLLLPVLLPQLDKDRAMQLTTLFTKLKNNEISKDAFVRHIRSVVGDQMLKMAVHKVQSQPALKHQLMPPASLQQQPPRIPSISAGATQFTDPRSFAIHQRGANPSTDPSHIPTVHVQTDSSHSVIENSAKKLQEAQSDSHGMQVNQMSSSSTGAANQERERSSVPIQVHNKPQQQQLHYPQSSFAMYGSTGGNYHPYPGTNVNTLPLKQHPHDSQLRQIPQHQSMGSAQTGGGEAQGTNIMSVPKLERQNSMNDPSRQQGGSLSHFTNNSTLQQNPVPWPSSNKEQSSGPLSSMAYVKQEPIDQTAEQQHKTPLSNSQRLPYTSAVQLEQGNASPGMSMDESIEKQSSRMGFSSTVPTGSMVPSSSTSTVPSNPVSSSTTTQADPNLGSRIPSGTSPAGINNRVPAKKPSVGQKKPSEALGSSPPPSSSKKQKVSGAFLDQSIEQLNDVTAVSGVNLREEEEQLFSGAKDDSRASEASRRVVQEEEERLILQKTPLQKKLAEIMFKCGLKSISNDVERCLSLCVEERMRALINNLIRLSKQRVDAEKPKHHTIITSDVQQQIMNQNKKAKEEWEKKQAEAEKVRKLNEPEVSNGVDGDKDRDEGRSKSFKANKEEDDKMRTTAANVAARAAVGGDDMLSKWQLMAEQARQKREGGTDVASGTQPGKDVNRKPTSATGRIMKDNQEAEKRGAAASVSTAGTVKKFGKNQVIVPQTRVARSISVKDVISVLEREPQMSKSPLIYRLYERNQSDSAGE</sequence>
<keyword evidence="3" id="KW-0805">Transcription regulation</keyword>
<dbReference type="InterPro" id="IPR045144">
    <property type="entry name" value="TAF4"/>
</dbReference>
<evidence type="ECO:0000313" key="9">
    <source>
        <dbReference type="EMBL" id="KAK9928450.1"/>
    </source>
</evidence>
<dbReference type="PROSITE" id="PS51879">
    <property type="entry name" value="RST"/>
    <property type="match status" value="1"/>
</dbReference>
<dbReference type="InterPro" id="IPR022003">
    <property type="entry name" value="RST"/>
</dbReference>
<comment type="subcellular location">
    <subcellularLocation>
        <location evidence="1">Nucleus</location>
    </subcellularLocation>
</comment>
<evidence type="ECO:0000256" key="4">
    <source>
        <dbReference type="ARBA" id="ARBA00023163"/>
    </source>
</evidence>
<feature type="compositionally biased region" description="Basic and acidic residues" evidence="7">
    <location>
        <begin position="884"/>
        <end position="895"/>
    </location>
</feature>
<dbReference type="AlphaFoldDB" id="A0AAW1WWQ0"/>
<protein>
    <recommendedName>
        <fullName evidence="8">RST domain-containing protein</fullName>
    </recommendedName>
</protein>
<evidence type="ECO:0000256" key="1">
    <source>
        <dbReference type="ARBA" id="ARBA00004123"/>
    </source>
</evidence>
<dbReference type="PANTHER" id="PTHR15138:SF14">
    <property type="entry name" value="TRANSCRIPTION INITIATION FACTOR TFIID SUBUNIT 4"/>
    <property type="match status" value="1"/>
</dbReference>
<dbReference type="GO" id="GO:0006367">
    <property type="term" value="P:transcription initiation at RNA polymerase II promoter"/>
    <property type="evidence" value="ECO:0007669"/>
    <property type="project" value="TreeGrafter"/>
</dbReference>
<feature type="region of interest" description="Disordered" evidence="7">
    <location>
        <begin position="388"/>
        <end position="497"/>
    </location>
</feature>
<accession>A0AAW1WWQ0</accession>
<evidence type="ECO:0000256" key="5">
    <source>
        <dbReference type="ARBA" id="ARBA00023242"/>
    </source>
</evidence>
<dbReference type="Pfam" id="PF05236">
    <property type="entry name" value="TAF4"/>
    <property type="match status" value="1"/>
</dbReference>
<feature type="compositionally biased region" description="Polar residues" evidence="7">
    <location>
        <begin position="40"/>
        <end position="81"/>
    </location>
</feature>
<feature type="region of interest" description="Disordered" evidence="7">
    <location>
        <begin position="770"/>
        <end position="826"/>
    </location>
</feature>
<evidence type="ECO:0000259" key="8">
    <source>
        <dbReference type="PROSITE" id="PS51879"/>
    </source>
</evidence>
<feature type="region of interest" description="Disordered" evidence="7">
    <location>
        <begin position="126"/>
        <end position="173"/>
    </location>
</feature>
<comment type="similarity">
    <text evidence="2">Belongs to the TAF4 family.</text>
</comment>
<comment type="function">
    <text evidence="6">TAFs are components of the transcription factor IID (TFIID) complex that is essential for mediating regulation of RNA polymerase transcription.</text>
</comment>
<proteinExistence type="inferred from homology"/>
<feature type="region of interest" description="Disordered" evidence="7">
    <location>
        <begin position="536"/>
        <end position="640"/>
    </location>
</feature>
<dbReference type="CDD" id="cd08045">
    <property type="entry name" value="HFD_TAF4"/>
    <property type="match status" value="1"/>
</dbReference>
<feature type="region of interest" description="Disordered" evidence="7">
    <location>
        <begin position="855"/>
        <end position="899"/>
    </location>
</feature>
<reference evidence="9 10" key="1">
    <citation type="journal article" date="2023" name="G3 (Bethesda)">
        <title>A chromosome-length genome assembly and annotation of blackberry (Rubus argutus, cv. 'Hillquist').</title>
        <authorList>
            <person name="Bruna T."/>
            <person name="Aryal R."/>
            <person name="Dudchenko O."/>
            <person name="Sargent D.J."/>
            <person name="Mead D."/>
            <person name="Buti M."/>
            <person name="Cavallini A."/>
            <person name="Hytonen T."/>
            <person name="Andres J."/>
            <person name="Pham M."/>
            <person name="Weisz D."/>
            <person name="Mascagni F."/>
            <person name="Usai G."/>
            <person name="Natali L."/>
            <person name="Bassil N."/>
            <person name="Fernandez G.E."/>
            <person name="Lomsadze A."/>
            <person name="Armour M."/>
            <person name="Olukolu B."/>
            <person name="Poorten T."/>
            <person name="Britton C."/>
            <person name="Davik J."/>
            <person name="Ashrafi H."/>
            <person name="Aiden E.L."/>
            <person name="Borodovsky M."/>
            <person name="Worthington M."/>
        </authorList>
    </citation>
    <scope>NUCLEOTIDE SEQUENCE [LARGE SCALE GENOMIC DNA]</scope>
    <source>
        <strain evidence="9">PI 553951</strain>
    </source>
</reference>
<evidence type="ECO:0000256" key="3">
    <source>
        <dbReference type="ARBA" id="ARBA00023015"/>
    </source>
</evidence>
<dbReference type="EMBL" id="JBEDUW010000005">
    <property type="protein sequence ID" value="KAK9928450.1"/>
    <property type="molecule type" value="Genomic_DNA"/>
</dbReference>
<dbReference type="Proteomes" id="UP001457282">
    <property type="component" value="Unassembled WGS sequence"/>
</dbReference>
<evidence type="ECO:0000256" key="6">
    <source>
        <dbReference type="ARBA" id="ARBA00058775"/>
    </source>
</evidence>
<feature type="compositionally biased region" description="Polar residues" evidence="7">
    <location>
        <begin position="320"/>
        <end position="331"/>
    </location>
</feature>